<dbReference type="EMBL" id="PDCK01000044">
    <property type="protein sequence ID" value="PRQ23206.1"/>
    <property type="molecule type" value="Genomic_DNA"/>
</dbReference>
<organism evidence="1 2">
    <name type="scientific">Rosa chinensis</name>
    <name type="common">China rose</name>
    <dbReference type="NCBI Taxonomy" id="74649"/>
    <lineage>
        <taxon>Eukaryota</taxon>
        <taxon>Viridiplantae</taxon>
        <taxon>Streptophyta</taxon>
        <taxon>Embryophyta</taxon>
        <taxon>Tracheophyta</taxon>
        <taxon>Spermatophyta</taxon>
        <taxon>Magnoliopsida</taxon>
        <taxon>eudicotyledons</taxon>
        <taxon>Gunneridae</taxon>
        <taxon>Pentapetalae</taxon>
        <taxon>rosids</taxon>
        <taxon>fabids</taxon>
        <taxon>Rosales</taxon>
        <taxon>Rosaceae</taxon>
        <taxon>Rosoideae</taxon>
        <taxon>Rosoideae incertae sedis</taxon>
        <taxon>Rosa</taxon>
    </lineage>
</organism>
<dbReference type="SUPFAM" id="SSF117281">
    <property type="entry name" value="Kelch motif"/>
    <property type="match status" value="1"/>
</dbReference>
<evidence type="ECO:0000313" key="1">
    <source>
        <dbReference type="EMBL" id="PRQ23206.1"/>
    </source>
</evidence>
<proteinExistence type="predicted"/>
<name>A0A2P6PMS1_ROSCH</name>
<comment type="caution">
    <text evidence="1">The sequence shown here is derived from an EMBL/GenBank/DDBJ whole genome shotgun (WGS) entry which is preliminary data.</text>
</comment>
<dbReference type="AlphaFoldDB" id="A0A2P6PMS1"/>
<keyword evidence="2" id="KW-1185">Reference proteome</keyword>
<dbReference type="Gramene" id="PRQ23206">
    <property type="protein sequence ID" value="PRQ23206"/>
    <property type="gene ID" value="RchiOBHm_Chr6g0258811"/>
</dbReference>
<dbReference type="InterPro" id="IPR015915">
    <property type="entry name" value="Kelch-typ_b-propeller"/>
</dbReference>
<gene>
    <name evidence="1" type="ORF">RchiOBHm_Chr6g0258811</name>
</gene>
<sequence>MAIGDNGKDRSIYVRVLGQGKIFWYVIEGLPQAGEASSDSSEGIMIECRSECDRIRQLSLPGSDFDLHAPISPLSLGFFSNNLVVLRSRLYLIGGDVDTRNYGNGQHETAGMGFRHLDLAIGEKKSDWALEGGYQDHQFGGAAVGHDGCIYSVGYNQYVMLPYRNHWERLPAPPLCREDGTLYKTRLLGVTRKKLIIYSMGGGLHHANVMLSFDLESRKWDENFLDDNFWGEWSAGVVLCNDRYLFTFGDRSPKPSMSKEPLHEEEKQEPSYLDDYYDIDEKEEEEVPGIYVFDLERGQWLPEPVQGLETNGTILPTVYKPNPELCRPRRFTPYLFQIGNNDNRRLAVLWSGRGRHPTSDLPQCQIAWSKFVLNASTTTTDQTIHFSAHLLSNGFCPLAEFTIQVLNCAVRL</sequence>
<evidence type="ECO:0000313" key="2">
    <source>
        <dbReference type="Proteomes" id="UP000238479"/>
    </source>
</evidence>
<protein>
    <submittedName>
        <fullName evidence="1">Putative kelch-type beta propeller</fullName>
    </submittedName>
</protein>
<dbReference type="Proteomes" id="UP000238479">
    <property type="component" value="Chromosome 6"/>
</dbReference>
<reference evidence="1 2" key="1">
    <citation type="journal article" date="2018" name="Nat. Genet.">
        <title>The Rosa genome provides new insights in the design of modern roses.</title>
        <authorList>
            <person name="Bendahmane M."/>
        </authorList>
    </citation>
    <scope>NUCLEOTIDE SEQUENCE [LARGE SCALE GENOMIC DNA]</scope>
    <source>
        <strain evidence="2">cv. Old Blush</strain>
    </source>
</reference>
<dbReference type="Gene3D" id="2.120.10.80">
    <property type="entry name" value="Kelch-type beta propeller"/>
    <property type="match status" value="1"/>
</dbReference>
<accession>A0A2P6PMS1</accession>